<proteinExistence type="predicted"/>
<evidence type="ECO:0000313" key="2">
    <source>
        <dbReference type="Proteomes" id="UP001174909"/>
    </source>
</evidence>
<organism evidence="1 2">
    <name type="scientific">Geodia barretti</name>
    <name type="common">Barrett's horny sponge</name>
    <dbReference type="NCBI Taxonomy" id="519541"/>
    <lineage>
        <taxon>Eukaryota</taxon>
        <taxon>Metazoa</taxon>
        <taxon>Porifera</taxon>
        <taxon>Demospongiae</taxon>
        <taxon>Heteroscleromorpha</taxon>
        <taxon>Tetractinellida</taxon>
        <taxon>Astrophorina</taxon>
        <taxon>Geodiidae</taxon>
        <taxon>Geodia</taxon>
    </lineage>
</organism>
<protein>
    <submittedName>
        <fullName evidence="1">Uncharacterized protein</fullName>
    </submittedName>
</protein>
<name>A0AA35W5S9_GEOBA</name>
<dbReference type="AlphaFoldDB" id="A0AA35W5S9"/>
<reference evidence="1" key="1">
    <citation type="submission" date="2023-03" db="EMBL/GenBank/DDBJ databases">
        <authorList>
            <person name="Steffen K."/>
            <person name="Cardenas P."/>
        </authorList>
    </citation>
    <scope>NUCLEOTIDE SEQUENCE</scope>
</reference>
<evidence type="ECO:0000313" key="1">
    <source>
        <dbReference type="EMBL" id="CAI8000687.1"/>
    </source>
</evidence>
<keyword evidence="2" id="KW-1185">Reference proteome</keyword>
<accession>A0AA35W5S9</accession>
<gene>
    <name evidence="1" type="ORF">GBAR_LOCUS3005</name>
</gene>
<dbReference type="EMBL" id="CASHTH010000413">
    <property type="protein sequence ID" value="CAI8000687.1"/>
    <property type="molecule type" value="Genomic_DNA"/>
</dbReference>
<dbReference type="Proteomes" id="UP001174909">
    <property type="component" value="Unassembled WGS sequence"/>
</dbReference>
<sequence>MGQGVLLLTIVDKMVSMPTSVLINSIPCDSPLISRIHKLMQSYFHAKTDTLYVASRRCMHCACACKINSMLLP</sequence>
<comment type="caution">
    <text evidence="1">The sequence shown here is derived from an EMBL/GenBank/DDBJ whole genome shotgun (WGS) entry which is preliminary data.</text>
</comment>
<feature type="non-terminal residue" evidence="1">
    <location>
        <position position="73"/>
    </location>
</feature>